<dbReference type="EMBL" id="LSYS01006880">
    <property type="protein sequence ID" value="OPJ73956.1"/>
    <property type="molecule type" value="Genomic_DNA"/>
</dbReference>
<dbReference type="InterPro" id="IPR000591">
    <property type="entry name" value="DEP_dom"/>
</dbReference>
<dbReference type="Pfam" id="PF00610">
    <property type="entry name" value="DEP"/>
    <property type="match status" value="1"/>
</dbReference>
<name>A0A1V4JP27_PATFA</name>
<reference evidence="4 5" key="1">
    <citation type="submission" date="2016-02" db="EMBL/GenBank/DDBJ databases">
        <title>Band-tailed pigeon sequencing and assembly.</title>
        <authorList>
            <person name="Soares A.E."/>
            <person name="Novak B.J."/>
            <person name="Rice E.S."/>
            <person name="O'Connell B."/>
            <person name="Chang D."/>
            <person name="Weber S."/>
            <person name="Shapiro B."/>
        </authorList>
    </citation>
    <scope>NUCLEOTIDE SEQUENCE [LARGE SCALE GENOMIC DNA]</scope>
    <source>
        <strain evidence="4">BTP2013</strain>
        <tissue evidence="4">Blood</tissue>
    </source>
</reference>
<dbReference type="SUPFAM" id="SSF46785">
    <property type="entry name" value="Winged helix' DNA-binding domain"/>
    <property type="match status" value="1"/>
</dbReference>
<dbReference type="Proteomes" id="UP000190648">
    <property type="component" value="Unassembled WGS sequence"/>
</dbReference>
<evidence type="ECO:0000313" key="4">
    <source>
        <dbReference type="EMBL" id="OPJ73956.1"/>
    </source>
</evidence>
<evidence type="ECO:0000313" key="5">
    <source>
        <dbReference type="Proteomes" id="UP000190648"/>
    </source>
</evidence>
<feature type="compositionally biased region" description="Basic and acidic residues" evidence="2">
    <location>
        <begin position="532"/>
        <end position="543"/>
    </location>
</feature>
<dbReference type="CDD" id="cd04446">
    <property type="entry name" value="DEP_DEPDC4"/>
    <property type="match status" value="1"/>
</dbReference>
<dbReference type="InterPro" id="IPR036388">
    <property type="entry name" value="WH-like_DNA-bd_sf"/>
</dbReference>
<dbReference type="OrthoDB" id="276323at2759"/>
<dbReference type="STRING" id="372326.A0A1V4JP27"/>
<dbReference type="InterPro" id="IPR008862">
    <property type="entry name" value="Tcp11"/>
</dbReference>
<dbReference type="AlphaFoldDB" id="A0A1V4JP27"/>
<comment type="similarity">
    <text evidence="1">Belongs to the TCP11 family.</text>
</comment>
<dbReference type="PROSITE" id="PS50186">
    <property type="entry name" value="DEP"/>
    <property type="match status" value="1"/>
</dbReference>
<organism evidence="4 5">
    <name type="scientific">Patagioenas fasciata monilis</name>
    <dbReference type="NCBI Taxonomy" id="372326"/>
    <lineage>
        <taxon>Eukaryota</taxon>
        <taxon>Metazoa</taxon>
        <taxon>Chordata</taxon>
        <taxon>Craniata</taxon>
        <taxon>Vertebrata</taxon>
        <taxon>Euteleostomi</taxon>
        <taxon>Archelosauria</taxon>
        <taxon>Archosauria</taxon>
        <taxon>Dinosauria</taxon>
        <taxon>Saurischia</taxon>
        <taxon>Theropoda</taxon>
        <taxon>Coelurosauria</taxon>
        <taxon>Aves</taxon>
        <taxon>Neognathae</taxon>
        <taxon>Neoaves</taxon>
        <taxon>Columbimorphae</taxon>
        <taxon>Columbiformes</taxon>
        <taxon>Columbidae</taxon>
        <taxon>Patagioenas</taxon>
    </lineage>
</organism>
<dbReference type="CDD" id="cd04405">
    <property type="entry name" value="RhoGAP_BRCC3-like"/>
    <property type="match status" value="1"/>
</dbReference>
<sequence length="1043" mass="118157">MATPLQTKQNRKNTSCISVENVHGFSLAQKPFGATYVWSSIINALQTQVEVKKRRQNLKCYHDCFIGSDAVDVVFAHLLQNKYFGDVDISRAKIVRVCQALMDYKVFEAVSTRVFGKDKRSVFEDSSSSLYRFTNVSNQSELDKDYQKCTPQRHEKSMLFHSTPVKPENLEDLWENLSLKPANTPRVNISDSLSRQVINEVWQEQTIARLLQLVDLPLLESLLEHQEIRPQLPQSRKGTGYVITSNYLDREVLKAFSDSQTDEWLSAAIDCLEYLPDHMVVDISRNLPDQPDKADTWKLLLFENIGRYYGQKKEPLLSHAPEIHSGIAELLVNGKMEQCLEAVQLYLKLLDSQVREEFRRLLYFMAVAAHNTELKLQEESDNRMVVKRTFSKAIINNKTLSRGKTDLLILFLVDHQKDVLKIPGTLHKMVSNKLMALQKGQDPSMITGYTFCEKLDEGEYRSSTEKTTKDELLSLLKAIDEDANLSDKERKRLLVVSVATGYRLSRALSLQSRWPRLRLRAANQLKMSQNPDKPHSSEEKLSGLEDGQEESSDNPDRSVRKRIRQSAPGSHRDDTPKSSPPRPVSIEELMETAKGVTNMALAHEIVVNGDFQIKPAELPEHSLEKKVRDIVHKAFWDCLEAQLKEDPPTYDHAIKLLGEIKETLLSFLLPGHTRLRSQITEVLDLDLIKQEAENGALDISKLVEFVIGMMGTLCAPARDEEIKKLKDIHEIVPLFRAIFSVLDLMKMDMANFAVSSIRPKLMQQSAEYERKKFQEFLEKQPNSLDFVTRWLQEAADDLVKLRCKMLPPHCSDDNATGAASALSSTAVQNQAYLKLLKWDHVNRPFPETVLMDQSRFQEIQLELEQLVVTGTVLLVTFSAAGAALIDVPGFAEKIKSIVKVLLAGMHHPSFNLQESLASVAEKVCAELNSCLSQHGFTPFSAERETVLKGQIQAVANPDNTICKLLDSRIQKFLENYLASSHQKSLPAVPGGLSPIQRELEEIAVKYIRLVNYNKMVFSPYYDAVLGKILTKEESQLVGKAEES</sequence>
<evidence type="ECO:0000259" key="3">
    <source>
        <dbReference type="PROSITE" id="PS50186"/>
    </source>
</evidence>
<proteinExistence type="inferred from homology"/>
<feature type="region of interest" description="Disordered" evidence="2">
    <location>
        <begin position="525"/>
        <end position="583"/>
    </location>
</feature>
<evidence type="ECO:0000256" key="2">
    <source>
        <dbReference type="SAM" id="MobiDB-lite"/>
    </source>
</evidence>
<dbReference type="PANTHER" id="PTHR12832:SF15">
    <property type="entry name" value="T-COMPLEX PROTEIN 11-LIKE PROTEIN 1"/>
    <property type="match status" value="1"/>
</dbReference>
<dbReference type="Pfam" id="PF05794">
    <property type="entry name" value="Tcp11"/>
    <property type="match status" value="1"/>
</dbReference>
<dbReference type="GO" id="GO:0035556">
    <property type="term" value="P:intracellular signal transduction"/>
    <property type="evidence" value="ECO:0007669"/>
    <property type="project" value="InterPro"/>
</dbReference>
<dbReference type="SMART" id="SM00049">
    <property type="entry name" value="DEP"/>
    <property type="match status" value="1"/>
</dbReference>
<feature type="domain" description="DEP" evidence="3">
    <location>
        <begin position="45"/>
        <end position="135"/>
    </location>
</feature>
<gene>
    <name evidence="4" type="primary">TCP11L1</name>
    <name evidence="4" type="ORF">AV530_013359</name>
</gene>
<dbReference type="InterPro" id="IPR036390">
    <property type="entry name" value="WH_DNA-bd_sf"/>
</dbReference>
<dbReference type="PANTHER" id="PTHR12832">
    <property type="entry name" value="TESTIS-SPECIFIC PROTEIN PBS13 T-COMPLEX 11"/>
    <property type="match status" value="1"/>
</dbReference>
<evidence type="ECO:0000256" key="1">
    <source>
        <dbReference type="ARBA" id="ARBA00010954"/>
    </source>
</evidence>
<protein>
    <submittedName>
        <fullName evidence="4">T-complex protein 11-like protein 1</fullName>
    </submittedName>
</protein>
<keyword evidence="5" id="KW-1185">Reference proteome</keyword>
<comment type="caution">
    <text evidence="4">The sequence shown here is derived from an EMBL/GenBank/DDBJ whole genome shotgun (WGS) entry which is preliminary data.</text>
</comment>
<accession>A0A1V4JP27</accession>
<dbReference type="Gene3D" id="1.10.10.10">
    <property type="entry name" value="Winged helix-like DNA-binding domain superfamily/Winged helix DNA-binding domain"/>
    <property type="match status" value="1"/>
</dbReference>